<dbReference type="Proteomes" id="UP001476798">
    <property type="component" value="Unassembled WGS sequence"/>
</dbReference>
<comment type="caution">
    <text evidence="1">The sequence shown here is derived from an EMBL/GenBank/DDBJ whole genome shotgun (WGS) entry which is preliminary data.</text>
</comment>
<organism evidence="1 2">
    <name type="scientific">Goodea atripinnis</name>
    <dbReference type="NCBI Taxonomy" id="208336"/>
    <lineage>
        <taxon>Eukaryota</taxon>
        <taxon>Metazoa</taxon>
        <taxon>Chordata</taxon>
        <taxon>Craniata</taxon>
        <taxon>Vertebrata</taxon>
        <taxon>Euteleostomi</taxon>
        <taxon>Actinopterygii</taxon>
        <taxon>Neopterygii</taxon>
        <taxon>Teleostei</taxon>
        <taxon>Neoteleostei</taxon>
        <taxon>Acanthomorphata</taxon>
        <taxon>Ovalentaria</taxon>
        <taxon>Atherinomorphae</taxon>
        <taxon>Cyprinodontiformes</taxon>
        <taxon>Goodeidae</taxon>
        <taxon>Goodea</taxon>
    </lineage>
</organism>
<evidence type="ECO:0000313" key="1">
    <source>
        <dbReference type="EMBL" id="MEQ2188103.1"/>
    </source>
</evidence>
<protein>
    <recommendedName>
        <fullName evidence="3">Secreted protein</fullName>
    </recommendedName>
</protein>
<name>A0ABV0PX66_9TELE</name>
<evidence type="ECO:0000313" key="2">
    <source>
        <dbReference type="Proteomes" id="UP001476798"/>
    </source>
</evidence>
<evidence type="ECO:0008006" key="3">
    <source>
        <dbReference type="Google" id="ProtNLM"/>
    </source>
</evidence>
<dbReference type="EMBL" id="JAHRIO010090671">
    <property type="protein sequence ID" value="MEQ2188103.1"/>
    <property type="molecule type" value="Genomic_DNA"/>
</dbReference>
<sequence>MCAIINCSIRKHTCFLGTVCASATAMSGWQMEDCCGLQPRSLSSVGRTGGINQLGFESSQIIWRLTMRVPVVKSRLAFPDGNADSAQYVPLHSVERGTRAVVAVF</sequence>
<reference evidence="1 2" key="1">
    <citation type="submission" date="2021-06" db="EMBL/GenBank/DDBJ databases">
        <authorList>
            <person name="Palmer J.M."/>
        </authorList>
    </citation>
    <scope>NUCLEOTIDE SEQUENCE [LARGE SCALE GENOMIC DNA]</scope>
    <source>
        <strain evidence="1 2">GA_2019</strain>
        <tissue evidence="1">Muscle</tissue>
    </source>
</reference>
<gene>
    <name evidence="1" type="ORF">GOODEAATRI_011546</name>
</gene>
<keyword evidence="2" id="KW-1185">Reference proteome</keyword>
<accession>A0ABV0PX66</accession>
<proteinExistence type="predicted"/>